<accession>K3WNM0</accession>
<dbReference type="EnsemblProtists" id="PYU1_T006562">
    <property type="protein sequence ID" value="PYU1_T006562"/>
    <property type="gene ID" value="PYU1_G006550"/>
</dbReference>
<reference evidence="3" key="1">
    <citation type="journal article" date="2010" name="Genome Biol.">
        <title>Genome sequence of the necrotrophic plant pathogen Pythium ultimum reveals original pathogenicity mechanisms and effector repertoire.</title>
        <authorList>
            <person name="Levesque C.A."/>
            <person name="Brouwer H."/>
            <person name="Cano L."/>
            <person name="Hamilton J.P."/>
            <person name="Holt C."/>
            <person name="Huitema E."/>
            <person name="Raffaele S."/>
            <person name="Robideau G.P."/>
            <person name="Thines M."/>
            <person name="Win J."/>
            <person name="Zerillo M.M."/>
            <person name="Beakes G.W."/>
            <person name="Boore J.L."/>
            <person name="Busam D."/>
            <person name="Dumas B."/>
            <person name="Ferriera S."/>
            <person name="Fuerstenberg S.I."/>
            <person name="Gachon C.M."/>
            <person name="Gaulin E."/>
            <person name="Govers F."/>
            <person name="Grenville-Briggs L."/>
            <person name="Horner N."/>
            <person name="Hostetler J."/>
            <person name="Jiang R.H."/>
            <person name="Johnson J."/>
            <person name="Krajaejun T."/>
            <person name="Lin H."/>
            <person name="Meijer H.J."/>
            <person name="Moore B."/>
            <person name="Morris P."/>
            <person name="Phuntmart V."/>
            <person name="Puiu D."/>
            <person name="Shetty J."/>
            <person name="Stajich J.E."/>
            <person name="Tripathy S."/>
            <person name="Wawra S."/>
            <person name="van West P."/>
            <person name="Whitty B.R."/>
            <person name="Coutinho P.M."/>
            <person name="Henrissat B."/>
            <person name="Martin F."/>
            <person name="Thomas P.D."/>
            <person name="Tyler B.M."/>
            <person name="De Vries R.P."/>
            <person name="Kamoun S."/>
            <person name="Yandell M."/>
            <person name="Tisserat N."/>
            <person name="Buell C.R."/>
        </authorList>
    </citation>
    <scope>NUCLEOTIDE SEQUENCE</scope>
    <source>
        <strain evidence="3">DAOM:BR144</strain>
    </source>
</reference>
<dbReference type="Proteomes" id="UP000019132">
    <property type="component" value="Unassembled WGS sequence"/>
</dbReference>
<evidence type="ECO:0000313" key="3">
    <source>
        <dbReference type="Proteomes" id="UP000019132"/>
    </source>
</evidence>
<dbReference type="HOGENOM" id="CLU_1430693_0_0_1"/>
<dbReference type="InParanoid" id="K3WNM0"/>
<dbReference type="AlphaFoldDB" id="K3WNM0"/>
<keyword evidence="1" id="KW-0732">Signal</keyword>
<evidence type="ECO:0000256" key="1">
    <source>
        <dbReference type="SAM" id="SignalP"/>
    </source>
</evidence>
<evidence type="ECO:0000313" key="2">
    <source>
        <dbReference type="EnsemblProtists" id="PYU1_T006562"/>
    </source>
</evidence>
<keyword evidence="3" id="KW-1185">Reference proteome</keyword>
<feature type="signal peptide" evidence="1">
    <location>
        <begin position="1"/>
        <end position="18"/>
    </location>
</feature>
<dbReference type="eggNOG" id="ENOG502RW1X">
    <property type="taxonomic scope" value="Eukaryota"/>
</dbReference>
<sequence length="190" mass="20399">MKTVYVLAAALLASASTAQPICQATDGLSILQWMLACESVAGDSAAKCADSACHAALHRLEEEETHECWEYLGLGTHEDFHKYEELDAFCHGETSGSSAHPVCEESDGLSILEWMAACDSITSGSAAKCADSACHAALHRLEEEETHECWEHLGLGTHDDFRKYGELDAFCHGEGPDPEFAPAPANSTQA</sequence>
<feature type="chain" id="PRO_5003867952" evidence="1">
    <location>
        <begin position="19"/>
        <end position="190"/>
    </location>
</feature>
<name>K3WNM0_GLOUD</name>
<protein>
    <submittedName>
        <fullName evidence="2">Uncharacterized protein</fullName>
    </submittedName>
</protein>
<dbReference type="EMBL" id="GL376604">
    <property type="status" value="NOT_ANNOTATED_CDS"/>
    <property type="molecule type" value="Genomic_DNA"/>
</dbReference>
<reference evidence="2" key="3">
    <citation type="submission" date="2015-02" db="UniProtKB">
        <authorList>
            <consortium name="EnsemblProtists"/>
        </authorList>
    </citation>
    <scope>IDENTIFICATION</scope>
    <source>
        <strain evidence="2">DAOM BR144</strain>
    </source>
</reference>
<proteinExistence type="predicted"/>
<reference evidence="3" key="2">
    <citation type="submission" date="2010-04" db="EMBL/GenBank/DDBJ databases">
        <authorList>
            <person name="Buell R."/>
            <person name="Hamilton J."/>
            <person name="Hostetler J."/>
        </authorList>
    </citation>
    <scope>NUCLEOTIDE SEQUENCE [LARGE SCALE GENOMIC DNA]</scope>
    <source>
        <strain evidence="3">DAOM:BR144</strain>
    </source>
</reference>
<dbReference type="VEuPathDB" id="FungiDB:PYU1_G006550"/>
<organism evidence="2 3">
    <name type="scientific">Globisporangium ultimum (strain ATCC 200006 / CBS 805.95 / DAOM BR144)</name>
    <name type="common">Pythium ultimum</name>
    <dbReference type="NCBI Taxonomy" id="431595"/>
    <lineage>
        <taxon>Eukaryota</taxon>
        <taxon>Sar</taxon>
        <taxon>Stramenopiles</taxon>
        <taxon>Oomycota</taxon>
        <taxon>Peronosporomycetes</taxon>
        <taxon>Pythiales</taxon>
        <taxon>Pythiaceae</taxon>
        <taxon>Globisporangium</taxon>
    </lineage>
</organism>